<evidence type="ECO:0000256" key="1">
    <source>
        <dbReference type="SAM" id="Phobius"/>
    </source>
</evidence>
<keyword evidence="1" id="KW-0812">Transmembrane</keyword>
<proteinExistence type="predicted"/>
<keyword evidence="1" id="KW-0472">Membrane</keyword>
<feature type="transmembrane region" description="Helical" evidence="1">
    <location>
        <begin position="12"/>
        <end position="34"/>
    </location>
</feature>
<keyword evidence="1" id="KW-1133">Transmembrane helix</keyword>
<dbReference type="Proteomes" id="UP000191154">
    <property type="component" value="Unassembled WGS sequence"/>
</dbReference>
<protein>
    <submittedName>
        <fullName evidence="2">Uncharacterized protein</fullName>
    </submittedName>
</protein>
<organism evidence="2 3">
    <name type="scientific">Clostridium saccharobutylicum</name>
    <dbReference type="NCBI Taxonomy" id="169679"/>
    <lineage>
        <taxon>Bacteria</taxon>
        <taxon>Bacillati</taxon>
        <taxon>Bacillota</taxon>
        <taxon>Clostridia</taxon>
        <taxon>Eubacteriales</taxon>
        <taxon>Clostridiaceae</taxon>
        <taxon>Clostridium</taxon>
    </lineage>
</organism>
<comment type="caution">
    <text evidence="2">The sequence shown here is derived from an EMBL/GenBank/DDBJ whole genome shotgun (WGS) entry which is preliminary data.</text>
</comment>
<accession>A0A1S8NHF7</accession>
<name>A0A1S8NHF7_CLOSA</name>
<sequence length="218" mass="25683">MNKSVLKKCHIPFIIITVILGLLIGVALCGYLFISSFISNPDVNTNINKYQKYIGENAKKEYKNKMDMDESIFPQSITNDMSVQDYKMVYDNPWDRQYLSYLVVKYDEDTYKSEVERLEDYKSDEYIGIFGAEGFDSQYKLLAICADYHYGFVYALTNQKDTIVYVEILFCNGFMDFDYKDYIKEEYLPIGFNAEKGNPYILRERTQEDTYSRRNAHE</sequence>
<reference evidence="2 3" key="1">
    <citation type="submission" date="2016-05" db="EMBL/GenBank/DDBJ databases">
        <title>Microbial solvent formation.</title>
        <authorList>
            <person name="Poehlein A."/>
            <person name="Montoya Solano J.D."/>
            <person name="Flitsch S."/>
            <person name="Krabben P."/>
            <person name="Duerre P."/>
            <person name="Daniel R."/>
        </authorList>
    </citation>
    <scope>NUCLEOTIDE SEQUENCE [LARGE SCALE GENOMIC DNA]</scope>
    <source>
        <strain evidence="2 3">L1-8</strain>
    </source>
</reference>
<dbReference type="EMBL" id="LZYZ01000001">
    <property type="protein sequence ID" value="OOM15924.1"/>
    <property type="molecule type" value="Genomic_DNA"/>
</dbReference>
<dbReference type="AlphaFoldDB" id="A0A1S8NHF7"/>
<dbReference type="RefSeq" id="WP_077863695.1">
    <property type="nucleotide sequence ID" value="NZ_LZYZ01000001.1"/>
</dbReference>
<gene>
    <name evidence="2" type="ORF">CLOSAC_01950</name>
</gene>
<evidence type="ECO:0000313" key="2">
    <source>
        <dbReference type="EMBL" id="OOM15924.1"/>
    </source>
</evidence>
<evidence type="ECO:0000313" key="3">
    <source>
        <dbReference type="Proteomes" id="UP000191154"/>
    </source>
</evidence>